<dbReference type="InterPro" id="IPR012340">
    <property type="entry name" value="NA-bd_OB-fold"/>
</dbReference>
<dbReference type="KEGG" id="asla:NCTC11923_01719"/>
<name>A0A3S4SKV5_9ACTO</name>
<dbReference type="Proteomes" id="UP000276899">
    <property type="component" value="Chromosome"/>
</dbReference>
<evidence type="ECO:0008006" key="3">
    <source>
        <dbReference type="Google" id="ProtNLM"/>
    </source>
</evidence>
<dbReference type="RefSeq" id="WP_051281369.1">
    <property type="nucleotide sequence ID" value="NZ_CBCRWE010000105.1"/>
</dbReference>
<dbReference type="STRING" id="1278298.GCA_000428685_00728"/>
<dbReference type="CDD" id="cd04488">
    <property type="entry name" value="RecG_wedge_OBF"/>
    <property type="match status" value="1"/>
</dbReference>
<protein>
    <recommendedName>
        <fullName evidence="3">OB-fold nucleic acid binding domain</fullName>
    </recommendedName>
</protein>
<dbReference type="AlphaFoldDB" id="A0A3S4SKV5"/>
<dbReference type="Gene3D" id="2.40.50.140">
    <property type="entry name" value="Nucleic acid-binding proteins"/>
    <property type="match status" value="1"/>
</dbReference>
<accession>A0A3S4SKV5</accession>
<sequence length="128" mass="14027">MRLIETLAENLGQYLGRLPAFRTGEADQGPELRPRLAGTEAIARLRPRSRARVGGVLRAVTYHTGNQRPALVGRLVDATGSLDLVWMGQRRIAGIVPGALLIAEGMVGQGRQRLQIYNPVYELLEGEQ</sequence>
<keyword evidence="2" id="KW-1185">Reference proteome</keyword>
<reference evidence="1 2" key="1">
    <citation type="submission" date="2018-12" db="EMBL/GenBank/DDBJ databases">
        <authorList>
            <consortium name="Pathogen Informatics"/>
        </authorList>
    </citation>
    <scope>NUCLEOTIDE SEQUENCE [LARGE SCALE GENOMIC DNA]</scope>
    <source>
        <strain evidence="1 2">NCTC11923</strain>
    </source>
</reference>
<organism evidence="1 2">
    <name type="scientific">Actinomyces slackii</name>
    <dbReference type="NCBI Taxonomy" id="52774"/>
    <lineage>
        <taxon>Bacteria</taxon>
        <taxon>Bacillati</taxon>
        <taxon>Actinomycetota</taxon>
        <taxon>Actinomycetes</taxon>
        <taxon>Actinomycetales</taxon>
        <taxon>Actinomycetaceae</taxon>
        <taxon>Actinomyces</taxon>
    </lineage>
</organism>
<gene>
    <name evidence="1" type="ORF">NCTC11923_01719</name>
</gene>
<dbReference type="EMBL" id="LR134363">
    <property type="protein sequence ID" value="VEG75067.1"/>
    <property type="molecule type" value="Genomic_DNA"/>
</dbReference>
<proteinExistence type="predicted"/>
<evidence type="ECO:0000313" key="2">
    <source>
        <dbReference type="Proteomes" id="UP000276899"/>
    </source>
</evidence>
<evidence type="ECO:0000313" key="1">
    <source>
        <dbReference type="EMBL" id="VEG75067.1"/>
    </source>
</evidence>